<dbReference type="AlphaFoldDB" id="A0A1L6J7W2"/>
<proteinExistence type="predicted"/>
<keyword evidence="3" id="KW-1185">Reference proteome</keyword>
<sequence>MYLRFIAPGWEVRRGVDRGLFGPAYHHARDAETPEGIARALWHEIHWFEDELPVPRRGAFQVRSKRRWYARGICWFRDDARAMIAHAHVLAALLHELGVPVTRHVTHRPGTILYRDDWQIVAKPDAATPTRWH</sequence>
<protein>
    <submittedName>
        <fullName evidence="1">Uncharacterized protein</fullName>
    </submittedName>
</protein>
<dbReference type="RefSeq" id="WP_075150938.1">
    <property type="nucleotide sequence ID" value="NZ_CP018820.1"/>
</dbReference>
<gene>
    <name evidence="1" type="ORF">BRX40_05505</name>
    <name evidence="2" type="ORF">CA257_00505</name>
</gene>
<evidence type="ECO:0000313" key="3">
    <source>
        <dbReference type="Proteomes" id="UP000185161"/>
    </source>
</evidence>
<evidence type="ECO:0000313" key="4">
    <source>
        <dbReference type="Proteomes" id="UP000286681"/>
    </source>
</evidence>
<evidence type="ECO:0000313" key="1">
    <source>
        <dbReference type="EMBL" id="APR51964.1"/>
    </source>
</evidence>
<dbReference type="OrthoDB" id="8911044at2"/>
<dbReference type="EMBL" id="QQWO01000001">
    <property type="protein sequence ID" value="RSV08003.1"/>
    <property type="molecule type" value="Genomic_DNA"/>
</dbReference>
<evidence type="ECO:0000313" key="2">
    <source>
        <dbReference type="EMBL" id="RSV08003.1"/>
    </source>
</evidence>
<reference evidence="2 4" key="3">
    <citation type="submission" date="2018-07" db="EMBL/GenBank/DDBJ databases">
        <title>Genomic and Epidemiologic Investigation of an Indolent Hospital Outbreak.</title>
        <authorList>
            <person name="Johnson R.C."/>
            <person name="Deming C."/>
            <person name="Conlan S."/>
            <person name="Zellmer C.J."/>
            <person name="Michelin A.V."/>
            <person name="Lee-Lin S."/>
            <person name="Thomas P.J."/>
            <person name="Park M."/>
            <person name="Weingarten R.A."/>
            <person name="Less J."/>
            <person name="Dekker J.P."/>
            <person name="Frank K.M."/>
            <person name="Musser K.A."/>
            <person name="Mcquiston J.R."/>
            <person name="Henderson D.K."/>
            <person name="Lau A.F."/>
            <person name="Palmore T.N."/>
            <person name="Segre J.A."/>
        </authorList>
    </citation>
    <scope>NUCLEOTIDE SEQUENCE [LARGE SCALE GENOMIC DNA]</scope>
    <source>
        <strain evidence="2 4">SK-NIH.Env10_0317</strain>
    </source>
</reference>
<organism evidence="1 3">
    <name type="scientific">Sphingomonas koreensis</name>
    <dbReference type="NCBI Taxonomy" id="93064"/>
    <lineage>
        <taxon>Bacteria</taxon>
        <taxon>Pseudomonadati</taxon>
        <taxon>Pseudomonadota</taxon>
        <taxon>Alphaproteobacteria</taxon>
        <taxon>Sphingomonadales</taxon>
        <taxon>Sphingomonadaceae</taxon>
        <taxon>Sphingomonas</taxon>
    </lineage>
</organism>
<dbReference type="Proteomes" id="UP000286681">
    <property type="component" value="Unassembled WGS sequence"/>
</dbReference>
<dbReference type="EMBL" id="CP018820">
    <property type="protein sequence ID" value="APR51964.1"/>
    <property type="molecule type" value="Genomic_DNA"/>
</dbReference>
<accession>A0A1L6J7W2</accession>
<dbReference type="Proteomes" id="UP000185161">
    <property type="component" value="Chromosome"/>
</dbReference>
<dbReference type="GeneID" id="44132013"/>
<name>A0A1L6J7W2_9SPHN</name>
<reference evidence="3" key="2">
    <citation type="submission" date="2016-12" db="EMBL/GenBank/DDBJ databases">
        <title>Whole genome sequencing of Sphingomonas sp. ABOJV.</title>
        <authorList>
            <person name="Conlan S."/>
            <person name="Thomas P.J."/>
            <person name="Mullikin J."/>
            <person name="Palmore T.N."/>
            <person name="Frank K.M."/>
            <person name="Segre J.A."/>
        </authorList>
    </citation>
    <scope>NUCLEOTIDE SEQUENCE [LARGE SCALE GENOMIC DNA]</scope>
    <source>
        <strain evidence="3">ABOJV</strain>
    </source>
</reference>
<dbReference type="KEGG" id="skr:BRX40_05505"/>
<dbReference type="STRING" id="93064.BRX40_05505"/>
<reference evidence="1" key="1">
    <citation type="submission" date="2016-12" db="EMBL/GenBank/DDBJ databases">
        <title>Whole genome sequencing of Sphingomonas koreensis.</title>
        <authorList>
            <person name="Conlan S."/>
            <person name="Thomas P.J."/>
            <person name="Mullikin J."/>
            <person name="Palmore T.N."/>
            <person name="Frank K.M."/>
            <person name="Segre J.A."/>
        </authorList>
    </citation>
    <scope>NUCLEOTIDE SEQUENCE</scope>
    <source>
        <strain evidence="1">ABOJV</strain>
    </source>
</reference>